<name>A0A167GTN6_9BURK</name>
<protein>
    <recommendedName>
        <fullName evidence="6">Molecular chaperone DnaJ</fullName>
    </recommendedName>
</protein>
<reference evidence="2 5" key="2">
    <citation type="submission" date="2016-10" db="EMBL/GenBank/DDBJ databases">
        <title>Hydorgenophaga sp. LPB0072 isolated from gastropod.</title>
        <authorList>
            <person name="Kim E."/>
            <person name="Yi H."/>
        </authorList>
    </citation>
    <scope>NUCLEOTIDE SEQUENCE [LARGE SCALE GENOMIC DNA]</scope>
    <source>
        <strain evidence="2 5">LPB0072</strain>
    </source>
</reference>
<organism evidence="2 5">
    <name type="scientific">Hydrogenophaga crassostreae</name>
    <dbReference type="NCBI Taxonomy" id="1763535"/>
    <lineage>
        <taxon>Bacteria</taxon>
        <taxon>Pseudomonadati</taxon>
        <taxon>Pseudomonadota</taxon>
        <taxon>Betaproteobacteria</taxon>
        <taxon>Burkholderiales</taxon>
        <taxon>Comamonadaceae</taxon>
        <taxon>Hydrogenophaga</taxon>
    </lineage>
</organism>
<evidence type="ECO:0000313" key="4">
    <source>
        <dbReference type="Proteomes" id="UP000185657"/>
    </source>
</evidence>
<gene>
    <name evidence="2" type="ORF">LPB072_01760</name>
    <name evidence="3" type="ORF">LPB72_20020</name>
</gene>
<dbReference type="Proteomes" id="UP000185680">
    <property type="component" value="Chromosome"/>
</dbReference>
<evidence type="ECO:0008006" key="6">
    <source>
        <dbReference type="Google" id="ProtNLM"/>
    </source>
</evidence>
<evidence type="ECO:0000313" key="3">
    <source>
        <dbReference type="EMBL" id="OAD39865.1"/>
    </source>
</evidence>
<proteinExistence type="predicted"/>
<dbReference type="EMBL" id="CP017476">
    <property type="protein sequence ID" value="AOW11772.1"/>
    <property type="molecule type" value="Genomic_DNA"/>
</dbReference>
<accession>A0A167GTN6</accession>
<evidence type="ECO:0000313" key="2">
    <source>
        <dbReference type="EMBL" id="AOW11772.1"/>
    </source>
</evidence>
<sequence length="375" mass="41498">MRLFMTFDPRFSRPAVALTAQPVAKRTPSPANRAFQIQLTRVGKLKSQLGDMDQWAMAHRQALVDQVEPLKADHRGLMRRTVLLIDERLKGKSLSAPLKAVAAEVLCGMARTLAQQGDADMAKLHDRHATVNLAQLDARKAEALRTQLEQALGGPIDDLPPGASSDEVLAVGIARLRQQRDDEKEQRREAAERKKAKKKPSAVQTRSLVEQADASDLLRSLFRRLASALHPDRETEPEARVRKTALMGEANAAYARKDLVALMQLQQTAELTLATGGAEWAAEQLAAMTVLLKQQVADLERERAARQDALTHEFDVPEGLGVTSKTLQMVLNAQVLELEEAMALMDQDLEHLQSDAGFKRWLRQQQAVASLLKLA</sequence>
<evidence type="ECO:0000256" key="1">
    <source>
        <dbReference type="SAM" id="MobiDB-lite"/>
    </source>
</evidence>
<evidence type="ECO:0000313" key="5">
    <source>
        <dbReference type="Proteomes" id="UP000185680"/>
    </source>
</evidence>
<reference evidence="3 4" key="1">
    <citation type="submission" date="2016-02" db="EMBL/GenBank/DDBJ databases">
        <title>Draft genome sequence of Hydrogenophaga sp. LPB0072.</title>
        <authorList>
            <person name="Shin S.-K."/>
            <person name="Yi H."/>
        </authorList>
    </citation>
    <scope>NUCLEOTIDE SEQUENCE [LARGE SCALE GENOMIC DNA]</scope>
    <source>
        <strain evidence="3 4">LPB0072</strain>
    </source>
</reference>
<dbReference type="STRING" id="1763535.LPB072_01760"/>
<dbReference type="Proteomes" id="UP000185657">
    <property type="component" value="Unassembled WGS sequence"/>
</dbReference>
<keyword evidence="4" id="KW-1185">Reference proteome</keyword>
<feature type="region of interest" description="Disordered" evidence="1">
    <location>
        <begin position="175"/>
        <end position="208"/>
    </location>
</feature>
<dbReference type="KEGG" id="hyl:LPB072_01760"/>
<dbReference type="EMBL" id="LVWD01000037">
    <property type="protein sequence ID" value="OAD39865.1"/>
    <property type="molecule type" value="Genomic_DNA"/>
</dbReference>
<feature type="compositionally biased region" description="Basic and acidic residues" evidence="1">
    <location>
        <begin position="178"/>
        <end position="193"/>
    </location>
</feature>
<dbReference type="AlphaFoldDB" id="A0A167GTN6"/>